<evidence type="ECO:0000313" key="2">
    <source>
        <dbReference type="EMBL" id="GAI77334.1"/>
    </source>
</evidence>
<organism evidence="2">
    <name type="scientific">marine sediment metagenome</name>
    <dbReference type="NCBI Taxonomy" id="412755"/>
    <lineage>
        <taxon>unclassified sequences</taxon>
        <taxon>metagenomes</taxon>
        <taxon>ecological metagenomes</taxon>
    </lineage>
</organism>
<accession>X1TBD2</accession>
<dbReference type="PANTHER" id="PTHR13504">
    <property type="entry name" value="FIDO DOMAIN-CONTAINING PROTEIN DDB_G0283145"/>
    <property type="match status" value="1"/>
</dbReference>
<dbReference type="InterPro" id="IPR025758">
    <property type="entry name" value="Fic/DOC_N"/>
</dbReference>
<dbReference type="InterPro" id="IPR036597">
    <property type="entry name" value="Fido-like_dom_sf"/>
</dbReference>
<dbReference type="PANTHER" id="PTHR13504:SF38">
    <property type="entry name" value="FIDO DOMAIN-CONTAINING PROTEIN"/>
    <property type="match status" value="1"/>
</dbReference>
<feature type="non-terminal residue" evidence="2">
    <location>
        <position position="228"/>
    </location>
</feature>
<comment type="caution">
    <text evidence="2">The sequence shown here is derived from an EMBL/GenBank/DDBJ whole genome shotgun (WGS) entry which is preliminary data.</text>
</comment>
<dbReference type="InterPro" id="IPR040198">
    <property type="entry name" value="Fido_containing"/>
</dbReference>
<dbReference type="AlphaFoldDB" id="X1TBD2"/>
<gene>
    <name evidence="2" type="ORF">S12H4_18576</name>
</gene>
<reference evidence="2" key="1">
    <citation type="journal article" date="2014" name="Front. Microbiol.">
        <title>High frequency of phylogenetically diverse reductive dehalogenase-homologous genes in deep subseafloor sedimentary metagenomes.</title>
        <authorList>
            <person name="Kawai M."/>
            <person name="Futagami T."/>
            <person name="Toyoda A."/>
            <person name="Takaki Y."/>
            <person name="Nishi S."/>
            <person name="Hori S."/>
            <person name="Arai W."/>
            <person name="Tsubouchi T."/>
            <person name="Morono Y."/>
            <person name="Uchiyama I."/>
            <person name="Ito T."/>
            <person name="Fujiyama A."/>
            <person name="Inagaki F."/>
            <person name="Takami H."/>
        </authorList>
    </citation>
    <scope>NUCLEOTIDE SEQUENCE</scope>
    <source>
        <strain evidence="2">Expedition CK06-06</strain>
    </source>
</reference>
<sequence>MDSQLFKNSSSGKLIKTDNGFWAFVPNPLPPKLKWDASLSHLLSQAAQSLGLLVGLGETLPNPHLLIYPFIRKEAVLSSRIEGTRSTLSELFLCESTQIEKQKDVREVQNYVIALEYGISRLKETSLDMKFILELHKILMQNVRGEDKKPGEFRECQNWIGPPGCSKYDATFVPPPVPEMKKVLNQLEQFLLSINSISPLVKVALIHSQFETIHPFHDGNGRIGRLLI</sequence>
<dbReference type="Pfam" id="PF02661">
    <property type="entry name" value="Fic"/>
    <property type="match status" value="1"/>
</dbReference>
<feature type="domain" description="Fido" evidence="1">
    <location>
        <begin position="127"/>
        <end position="228"/>
    </location>
</feature>
<protein>
    <recommendedName>
        <fullName evidence="1">Fido domain-containing protein</fullName>
    </recommendedName>
</protein>
<proteinExistence type="predicted"/>
<dbReference type="InterPro" id="IPR003812">
    <property type="entry name" value="Fido"/>
</dbReference>
<dbReference type="SUPFAM" id="SSF140931">
    <property type="entry name" value="Fic-like"/>
    <property type="match status" value="1"/>
</dbReference>
<dbReference type="EMBL" id="BARW01009190">
    <property type="protein sequence ID" value="GAI77334.1"/>
    <property type="molecule type" value="Genomic_DNA"/>
</dbReference>
<name>X1TBD2_9ZZZZ</name>
<dbReference type="Pfam" id="PF13784">
    <property type="entry name" value="Fic_N"/>
    <property type="match status" value="1"/>
</dbReference>
<evidence type="ECO:0000259" key="1">
    <source>
        <dbReference type="PROSITE" id="PS51459"/>
    </source>
</evidence>
<dbReference type="PROSITE" id="PS51459">
    <property type="entry name" value="FIDO"/>
    <property type="match status" value="1"/>
</dbReference>
<dbReference type="Gene3D" id="1.10.3290.10">
    <property type="entry name" value="Fido-like domain"/>
    <property type="match status" value="1"/>
</dbReference>